<dbReference type="SUPFAM" id="SSF56349">
    <property type="entry name" value="DNA breaking-rejoining enzymes"/>
    <property type="match status" value="1"/>
</dbReference>
<dbReference type="Proteomes" id="UP000071561">
    <property type="component" value="Chromosome"/>
</dbReference>
<dbReference type="InterPro" id="IPR011010">
    <property type="entry name" value="DNA_brk_join_enz"/>
</dbReference>
<dbReference type="GO" id="GO:0015074">
    <property type="term" value="P:DNA integration"/>
    <property type="evidence" value="ECO:0007669"/>
    <property type="project" value="UniProtKB-KW"/>
</dbReference>
<gene>
    <name evidence="7" type="ORF">AY601_5061</name>
</gene>
<dbReference type="KEGG" id="pcm:AY601_5061"/>
<dbReference type="InterPro" id="IPR002104">
    <property type="entry name" value="Integrase_catalytic"/>
</dbReference>
<accession>A0A127VKL4</accession>
<dbReference type="CDD" id="cd00397">
    <property type="entry name" value="DNA_BRE_C"/>
    <property type="match status" value="1"/>
</dbReference>
<protein>
    <recommendedName>
        <fullName evidence="9">Site-specific recombinase XerD</fullName>
    </recommendedName>
</protein>
<evidence type="ECO:0000256" key="2">
    <source>
        <dbReference type="ARBA" id="ARBA00023125"/>
    </source>
</evidence>
<keyword evidence="3" id="KW-0233">DNA recombination</keyword>
<dbReference type="Gene3D" id="1.10.443.10">
    <property type="entry name" value="Intergrase catalytic core"/>
    <property type="match status" value="1"/>
</dbReference>
<dbReference type="PROSITE" id="PS51898">
    <property type="entry name" value="TYR_RECOMBINASE"/>
    <property type="match status" value="1"/>
</dbReference>
<evidence type="ECO:0000259" key="6">
    <source>
        <dbReference type="PROSITE" id="PS51900"/>
    </source>
</evidence>
<keyword evidence="2 4" id="KW-0238">DNA-binding</keyword>
<keyword evidence="1" id="KW-0229">DNA integration</keyword>
<dbReference type="AlphaFoldDB" id="A0A127VKL4"/>
<dbReference type="Pfam" id="PF00589">
    <property type="entry name" value="Phage_integrase"/>
    <property type="match status" value="1"/>
</dbReference>
<feature type="domain" description="Tyr recombinase" evidence="5">
    <location>
        <begin position="231"/>
        <end position="424"/>
    </location>
</feature>
<evidence type="ECO:0008006" key="9">
    <source>
        <dbReference type="Google" id="ProtNLM"/>
    </source>
</evidence>
<evidence type="ECO:0000313" key="7">
    <source>
        <dbReference type="EMBL" id="AMQ01874.1"/>
    </source>
</evidence>
<dbReference type="PATRIC" id="fig|188932.3.peg.5250"/>
<dbReference type="PROSITE" id="PS51900">
    <property type="entry name" value="CB"/>
    <property type="match status" value="1"/>
</dbReference>
<dbReference type="RefSeq" id="WP_068406873.1">
    <property type="nucleotide sequence ID" value="NZ_CP014504.1"/>
</dbReference>
<evidence type="ECO:0000256" key="4">
    <source>
        <dbReference type="PROSITE-ProRule" id="PRU01248"/>
    </source>
</evidence>
<organism evidence="7 8">
    <name type="scientific">Pedobacter cryoconitis</name>
    <dbReference type="NCBI Taxonomy" id="188932"/>
    <lineage>
        <taxon>Bacteria</taxon>
        <taxon>Pseudomonadati</taxon>
        <taxon>Bacteroidota</taxon>
        <taxon>Sphingobacteriia</taxon>
        <taxon>Sphingobacteriales</taxon>
        <taxon>Sphingobacteriaceae</taxon>
        <taxon>Pedobacter</taxon>
    </lineage>
</organism>
<sequence length="429" mass="50562">MKATNSKTKSTKFFLANSNGIEIYLNVPGKDAKEQKYYLDYNHNGQKKYYGKGSVKTKSIEFFNSLEISEKIKQSEIEASLTEIFKQDILLITHELQNEAAVSTVSMRSNVREAIEAFFLYKTLQNKEGTVDKVSLCGYKHHSNKLLKYFSIDRYKRICLSDLSTDLWLNYRIDLLNNTYNTSTKKLINASVNQHFQYVTQFYGWLMDYNEFPIKNHLKKLKKLNSARQDKRFKVIPDNLFNEFYHLLEFKEKYTFTRLYLSGLLLYENNIRLAEQVLIQVGNIDFEYGTLKIINKKNDSLRTVILSSKAQELITIIRNNTIKYGLTINKEMYLYGGHNIFKLGKPHRNKELATLMRRFRKLYPQFNDIKLYENKHTSITNQFNAGVDHYLIKERANHSSISTTEIYLQTKRIVKPYELKTMERDLNEV</sequence>
<dbReference type="InterPro" id="IPR013762">
    <property type="entry name" value="Integrase-like_cat_sf"/>
</dbReference>
<keyword evidence="8" id="KW-1185">Reference proteome</keyword>
<dbReference type="OrthoDB" id="764406at2"/>
<proteinExistence type="predicted"/>
<feature type="domain" description="Core-binding (CB)" evidence="6">
    <location>
        <begin position="109"/>
        <end position="207"/>
    </location>
</feature>
<dbReference type="EMBL" id="CP014504">
    <property type="protein sequence ID" value="AMQ01874.1"/>
    <property type="molecule type" value="Genomic_DNA"/>
</dbReference>
<dbReference type="InterPro" id="IPR044068">
    <property type="entry name" value="CB"/>
</dbReference>
<evidence type="ECO:0000313" key="8">
    <source>
        <dbReference type="Proteomes" id="UP000071561"/>
    </source>
</evidence>
<dbReference type="GO" id="GO:0006310">
    <property type="term" value="P:DNA recombination"/>
    <property type="evidence" value="ECO:0007669"/>
    <property type="project" value="UniProtKB-KW"/>
</dbReference>
<dbReference type="GO" id="GO:0003677">
    <property type="term" value="F:DNA binding"/>
    <property type="evidence" value="ECO:0007669"/>
    <property type="project" value="UniProtKB-UniRule"/>
</dbReference>
<evidence type="ECO:0000256" key="1">
    <source>
        <dbReference type="ARBA" id="ARBA00022908"/>
    </source>
</evidence>
<reference evidence="7 8" key="1">
    <citation type="submission" date="2016-03" db="EMBL/GenBank/DDBJ databases">
        <title>Complete genome sequence of Pedobacter cryoconitis PAMC 27485.</title>
        <authorList>
            <person name="Lee J."/>
            <person name="Kim O.-S."/>
        </authorList>
    </citation>
    <scope>NUCLEOTIDE SEQUENCE [LARGE SCALE GENOMIC DNA]</scope>
    <source>
        <strain evidence="7 8">PAMC 27485</strain>
    </source>
</reference>
<evidence type="ECO:0000256" key="3">
    <source>
        <dbReference type="ARBA" id="ARBA00023172"/>
    </source>
</evidence>
<name>A0A127VKL4_9SPHI</name>
<evidence type="ECO:0000259" key="5">
    <source>
        <dbReference type="PROSITE" id="PS51898"/>
    </source>
</evidence>